<dbReference type="GO" id="GO:0060271">
    <property type="term" value="P:cilium assembly"/>
    <property type="evidence" value="ECO:0007669"/>
    <property type="project" value="TreeGrafter"/>
</dbReference>
<reference evidence="3" key="1">
    <citation type="journal article" date="2023" name="Mol. Biol. Evol.">
        <title>Third-Generation Sequencing Reveals the Adaptive Role of the Epigenome in Three Deep-Sea Polychaetes.</title>
        <authorList>
            <person name="Perez M."/>
            <person name="Aroh O."/>
            <person name="Sun Y."/>
            <person name="Lan Y."/>
            <person name="Juniper S.K."/>
            <person name="Young C.R."/>
            <person name="Angers B."/>
            <person name="Qian P.Y."/>
        </authorList>
    </citation>
    <scope>NUCLEOTIDE SEQUENCE</scope>
    <source>
        <strain evidence="3">P08H-3</strain>
    </source>
</reference>
<organism evidence="3 4">
    <name type="scientific">Paralvinella palmiformis</name>
    <dbReference type="NCBI Taxonomy" id="53620"/>
    <lineage>
        <taxon>Eukaryota</taxon>
        <taxon>Metazoa</taxon>
        <taxon>Spiralia</taxon>
        <taxon>Lophotrochozoa</taxon>
        <taxon>Annelida</taxon>
        <taxon>Polychaeta</taxon>
        <taxon>Sedentaria</taxon>
        <taxon>Canalipalpata</taxon>
        <taxon>Terebellida</taxon>
        <taxon>Terebelliformia</taxon>
        <taxon>Alvinellidae</taxon>
        <taxon>Paralvinella</taxon>
    </lineage>
</organism>
<dbReference type="EMBL" id="JAODUP010001357">
    <property type="protein sequence ID" value="KAK2140433.1"/>
    <property type="molecule type" value="Genomic_DNA"/>
</dbReference>
<sequence length="266" mass="28626">MLTVTHSLSSSFALHSQNVRFLHAAFDVSGDRFIAGDHQGNIFLFDIQKNRFSLVQKTGTPCTALAFALRRRSEFLVAMSDYSLKCFDTESKELVAWMKGHASAIHTISLHASGRYALTSSVDTGQLWDLDTFQRKRKLNVKENVGIIKSFGGVPNKVILTVANSPDTVLNCYCSIACAWSIILLSSPTPGDESICAGLATLVLVFVGGLHTLGEWGVSSGATNGVSSLIFNSLKQDRFGDDTGADEIDGANEADGVDEADKVLST</sequence>
<keyword evidence="1" id="KW-0853">WD repeat</keyword>
<accession>A0AAD9ITR5</accession>
<name>A0AAD9ITR5_9ANNE</name>
<dbReference type="Proteomes" id="UP001208570">
    <property type="component" value="Unassembled WGS sequence"/>
</dbReference>
<dbReference type="SMART" id="SM00320">
    <property type="entry name" value="WD40"/>
    <property type="match status" value="2"/>
</dbReference>
<evidence type="ECO:0000313" key="4">
    <source>
        <dbReference type="Proteomes" id="UP001208570"/>
    </source>
</evidence>
<comment type="caution">
    <text evidence="3">The sequence shown here is derived from an EMBL/GenBank/DDBJ whole genome shotgun (WGS) entry which is preliminary data.</text>
</comment>
<dbReference type="PANTHER" id="PTHR19853:SF1">
    <property type="entry name" value="TBC1 DOMAIN FAMILY MEMBER 31"/>
    <property type="match status" value="1"/>
</dbReference>
<proteinExistence type="predicted"/>
<dbReference type="InterPro" id="IPR036322">
    <property type="entry name" value="WD40_repeat_dom_sf"/>
</dbReference>
<dbReference type="InterPro" id="IPR001680">
    <property type="entry name" value="WD40_rpt"/>
</dbReference>
<protein>
    <submittedName>
        <fullName evidence="3">Uncharacterized protein</fullName>
    </submittedName>
</protein>
<dbReference type="InterPro" id="IPR051570">
    <property type="entry name" value="TBC1_cilium_biogenesis"/>
</dbReference>
<evidence type="ECO:0000313" key="3">
    <source>
        <dbReference type="EMBL" id="KAK2140433.1"/>
    </source>
</evidence>
<dbReference type="Gene3D" id="2.130.10.10">
    <property type="entry name" value="YVTN repeat-like/Quinoprotein amine dehydrogenase"/>
    <property type="match status" value="1"/>
</dbReference>
<gene>
    <name evidence="3" type="ORF">LSH36_1353g00020</name>
</gene>
<dbReference type="InterPro" id="IPR015943">
    <property type="entry name" value="WD40/YVTN_repeat-like_dom_sf"/>
</dbReference>
<dbReference type="SUPFAM" id="SSF50978">
    <property type="entry name" value="WD40 repeat-like"/>
    <property type="match status" value="1"/>
</dbReference>
<evidence type="ECO:0000256" key="1">
    <source>
        <dbReference type="ARBA" id="ARBA00022574"/>
    </source>
</evidence>
<keyword evidence="2" id="KW-0677">Repeat</keyword>
<dbReference type="AlphaFoldDB" id="A0AAD9ITR5"/>
<evidence type="ECO:0000256" key="2">
    <source>
        <dbReference type="ARBA" id="ARBA00022737"/>
    </source>
</evidence>
<dbReference type="PANTHER" id="PTHR19853">
    <property type="entry name" value="WD REPEAT CONTAINING PROTEIN 3 WDR3"/>
    <property type="match status" value="1"/>
</dbReference>
<keyword evidence="4" id="KW-1185">Reference proteome</keyword>
<dbReference type="GO" id="GO:0036064">
    <property type="term" value="C:ciliary basal body"/>
    <property type="evidence" value="ECO:0007669"/>
    <property type="project" value="TreeGrafter"/>
</dbReference>